<feature type="domain" description="Novel STAND NTPase 3" evidence="2">
    <location>
        <begin position="212"/>
        <end position="381"/>
    </location>
</feature>
<dbReference type="Gene3D" id="3.40.50.300">
    <property type="entry name" value="P-loop containing nucleotide triphosphate hydrolases"/>
    <property type="match status" value="1"/>
</dbReference>
<keyword evidence="4" id="KW-1185">Reference proteome</keyword>
<evidence type="ECO:0000313" key="4">
    <source>
        <dbReference type="Proteomes" id="UP000683360"/>
    </source>
</evidence>
<dbReference type="SUPFAM" id="SSF52540">
    <property type="entry name" value="P-loop containing nucleoside triphosphate hydrolases"/>
    <property type="match status" value="1"/>
</dbReference>
<feature type="coiled-coil region" evidence="1">
    <location>
        <begin position="23"/>
        <end position="183"/>
    </location>
</feature>
<dbReference type="AlphaFoldDB" id="A0A8S3PSX6"/>
<sequence>MLKEAQLAKLVSIGSLTDVLLELRNCEQSQQELTERIKNLQSAIDCLRNNKEEHEQKIHQVHVSHQKVEAETQKLTTELSDYKDKCTEKLEACKNDIKKNEEMIKELQDQLDKKQDKISDLISHVCKLETLDKLLKEHDEDLAMLVDQGSKQGEQIAQQGEQIAQQSEQIAQQSEQIAQQSEQMAHQGGSNQRRLEEDTRALIEEDVREDTFVSTKAVTDGLLLLKQNGVLLITGYAGTGKSRIGRHVLHMFCTENKSLKCIKLTLAEWDNMTNKKEKKDNKEENMDIRADNLVLLLDDIFGETNCIYNREKDTPILDKVHAYVCKGNIKVIITIRDTVKRQCQEVFDSHRLFQYDFIDLSSKKYVLIWEEKHTILKKYMKTVHKSDFIERKGYVDCNGDLILKNDEVSNITWENPVKGFPLVVYQFVHNDKYFKLGRNFLTGQQRPC</sequence>
<comment type="caution">
    <text evidence="3">The sequence shown here is derived from an EMBL/GenBank/DDBJ whole genome shotgun (WGS) entry which is preliminary data.</text>
</comment>
<keyword evidence="1" id="KW-0175">Coiled coil</keyword>
<dbReference type="Proteomes" id="UP000683360">
    <property type="component" value="Unassembled WGS sequence"/>
</dbReference>
<dbReference type="Pfam" id="PF20720">
    <property type="entry name" value="nSTAND3"/>
    <property type="match status" value="1"/>
</dbReference>
<protein>
    <recommendedName>
        <fullName evidence="2">Novel STAND NTPase 3 domain-containing protein</fullName>
    </recommendedName>
</protein>
<dbReference type="InterPro" id="IPR027417">
    <property type="entry name" value="P-loop_NTPase"/>
</dbReference>
<name>A0A8S3PSX6_MYTED</name>
<evidence type="ECO:0000313" key="3">
    <source>
        <dbReference type="EMBL" id="CAG2186658.1"/>
    </source>
</evidence>
<gene>
    <name evidence="3" type="ORF">MEDL_2143</name>
</gene>
<dbReference type="EMBL" id="CAJPWZ010000141">
    <property type="protein sequence ID" value="CAG2186658.1"/>
    <property type="molecule type" value="Genomic_DNA"/>
</dbReference>
<proteinExistence type="predicted"/>
<dbReference type="Gene3D" id="1.10.287.1490">
    <property type="match status" value="1"/>
</dbReference>
<accession>A0A8S3PSX6</accession>
<evidence type="ECO:0000256" key="1">
    <source>
        <dbReference type="SAM" id="Coils"/>
    </source>
</evidence>
<dbReference type="OrthoDB" id="9751645at2759"/>
<organism evidence="3 4">
    <name type="scientific">Mytilus edulis</name>
    <name type="common">Blue mussel</name>
    <dbReference type="NCBI Taxonomy" id="6550"/>
    <lineage>
        <taxon>Eukaryota</taxon>
        <taxon>Metazoa</taxon>
        <taxon>Spiralia</taxon>
        <taxon>Lophotrochozoa</taxon>
        <taxon>Mollusca</taxon>
        <taxon>Bivalvia</taxon>
        <taxon>Autobranchia</taxon>
        <taxon>Pteriomorphia</taxon>
        <taxon>Mytilida</taxon>
        <taxon>Mytiloidea</taxon>
        <taxon>Mytilidae</taxon>
        <taxon>Mytilinae</taxon>
        <taxon>Mytilus</taxon>
    </lineage>
</organism>
<evidence type="ECO:0000259" key="2">
    <source>
        <dbReference type="Pfam" id="PF20720"/>
    </source>
</evidence>
<dbReference type="InterPro" id="IPR049050">
    <property type="entry name" value="nSTAND3"/>
</dbReference>
<reference evidence="3" key="1">
    <citation type="submission" date="2021-03" db="EMBL/GenBank/DDBJ databases">
        <authorList>
            <person name="Bekaert M."/>
        </authorList>
    </citation>
    <scope>NUCLEOTIDE SEQUENCE</scope>
</reference>